<dbReference type="Pfam" id="PF02368">
    <property type="entry name" value="Big_2"/>
    <property type="match status" value="1"/>
</dbReference>
<dbReference type="Gene3D" id="4.10.410.40">
    <property type="match status" value="1"/>
</dbReference>
<dbReference type="InterPro" id="IPR003343">
    <property type="entry name" value="Big_2"/>
</dbReference>
<dbReference type="Proteomes" id="UP000008216">
    <property type="component" value="Chromosome"/>
</dbReference>
<dbReference type="AlphaFoldDB" id="A0A0H2YY51"/>
<protein>
    <submittedName>
        <fullName evidence="3">Tail component of prophage CP-933X</fullName>
    </submittedName>
</protein>
<evidence type="ECO:0000256" key="1">
    <source>
        <dbReference type="SAM" id="MobiDB-lite"/>
    </source>
</evidence>
<gene>
    <name evidence="3" type="ORF">APECO1_257</name>
</gene>
<dbReference type="EMBL" id="CP000468">
    <property type="protein sequence ID" value="ABJ00559.1"/>
    <property type="molecule type" value="Genomic_DNA"/>
</dbReference>
<dbReference type="Pfam" id="PF16461">
    <property type="entry name" value="Phage_TTP_12"/>
    <property type="match status" value="1"/>
</dbReference>
<evidence type="ECO:0000313" key="3">
    <source>
        <dbReference type="EMBL" id="ABJ00559.1"/>
    </source>
</evidence>
<dbReference type="KEGG" id="ecv:APECO1_257"/>
<organism evidence="3 4">
    <name type="scientific">Escherichia coli O1:K1 / APEC</name>
    <dbReference type="NCBI Taxonomy" id="405955"/>
    <lineage>
        <taxon>Bacteria</taxon>
        <taxon>Pseudomonadati</taxon>
        <taxon>Pseudomonadota</taxon>
        <taxon>Gammaproteobacteria</taxon>
        <taxon>Enterobacterales</taxon>
        <taxon>Enterobacteriaceae</taxon>
        <taxon>Escherichia</taxon>
    </lineage>
</organism>
<feature type="domain" description="BIG2" evidence="2">
    <location>
        <begin position="170"/>
        <end position="250"/>
    </location>
</feature>
<dbReference type="InterPro" id="IPR032494">
    <property type="entry name" value="Phage_TTP_N"/>
</dbReference>
<dbReference type="Gene3D" id="2.60.40.1080">
    <property type="match status" value="1"/>
</dbReference>
<dbReference type="SMART" id="SM00635">
    <property type="entry name" value="BID_2"/>
    <property type="match status" value="1"/>
</dbReference>
<reference evidence="3 4" key="1">
    <citation type="journal article" date="2007" name="J. Bacteriol.">
        <title>The genome sequence of avian pathogenic Escherichia coli strain O1:K1:H7 shares strong similarities with human extraintestinal pathogenic E. coli genomes.</title>
        <authorList>
            <person name="Johnson T.J."/>
            <person name="Kariyawasam S."/>
            <person name="Wannemuehler Y."/>
            <person name="Mangiamele P."/>
            <person name="Johnson S.J."/>
            <person name="Doetkott C."/>
            <person name="Skyberg J.A."/>
            <person name="Lynne A.M."/>
            <person name="Johnson J.R."/>
            <person name="Nolan L.K."/>
        </authorList>
    </citation>
    <scope>NUCLEOTIDE SEQUENCE [LARGE SCALE GENOMIC DNA]</scope>
    <source>
        <strain evidence="3">APEC O1</strain>
    </source>
</reference>
<sequence>MSLPMKCEDDMPTPNPRAPVKGAGTTLWVYNGSGDPYANPLSDNDWSRLAKIKDLTPGELTAESYDDSYLDDEDADWTATGQGQKSAGDTSFTLAWMPGEQGQQALLAWFNEGDTRAYKIRFPNGTVDVFRGWVSSIGKAVTAKEVITRTVKVTNVGRPSMAEDRSTVTAATGMTVTPASSSVVKGQSTTLTVAFQPEGATDKSFRAVSADKTKATVSVSGMTITVNGVAAGKVNIPVVSGNGELAAVAEITVTDS</sequence>
<dbReference type="HOGENOM" id="CLU_094897_0_0_6"/>
<proteinExistence type="predicted"/>
<name>A0A0H2YY51_ECOK1</name>
<evidence type="ECO:0000259" key="2">
    <source>
        <dbReference type="SMART" id="SM00635"/>
    </source>
</evidence>
<accession>A0A0H2YY51</accession>
<evidence type="ECO:0000313" key="4">
    <source>
        <dbReference type="Proteomes" id="UP000008216"/>
    </source>
</evidence>
<feature type="region of interest" description="Disordered" evidence="1">
    <location>
        <begin position="1"/>
        <end position="22"/>
    </location>
</feature>
<dbReference type="FunFam" id="4.10.410.40:FF:000001">
    <property type="entry name" value="Phage major tail protein"/>
    <property type="match status" value="1"/>
</dbReference>
<keyword evidence="4" id="KW-1185">Reference proteome</keyword>